<accession>A0AAE0A266</accession>
<sequence>MRGLGFSDLNVFNRVLLAKQSWRLVMNPGSLAGCVLKHCYFLTGSFLEAGCSGGVLFFGRAGGGGVLVDSLCWHYTKNEEYSVMSGYKVALEEEATTVTWAKEFFYEFQVVKVGGNGQQLATKQDVVRYYEGQVMGTNAQSLDVGYSSEITEAVAILYGIFFC</sequence>
<dbReference type="PROSITE" id="PS51257">
    <property type="entry name" value="PROKAR_LIPOPROTEIN"/>
    <property type="match status" value="1"/>
</dbReference>
<dbReference type="EMBL" id="JANJYJ010000007">
    <property type="protein sequence ID" value="KAK3198591.1"/>
    <property type="molecule type" value="Genomic_DNA"/>
</dbReference>
<reference evidence="1" key="1">
    <citation type="journal article" date="2023" name="Plant J.">
        <title>Genome sequences and population genomics provide insights into the demographic history, inbreeding, and mutation load of two 'living fossil' tree species of Dipteronia.</title>
        <authorList>
            <person name="Feng Y."/>
            <person name="Comes H.P."/>
            <person name="Chen J."/>
            <person name="Zhu S."/>
            <person name="Lu R."/>
            <person name="Zhang X."/>
            <person name="Li P."/>
            <person name="Qiu J."/>
            <person name="Olsen K.M."/>
            <person name="Qiu Y."/>
        </authorList>
    </citation>
    <scope>NUCLEOTIDE SEQUENCE</scope>
    <source>
        <strain evidence="1">NBL</strain>
    </source>
</reference>
<comment type="caution">
    <text evidence="1">The sequence shown here is derived from an EMBL/GenBank/DDBJ whole genome shotgun (WGS) entry which is preliminary data.</text>
</comment>
<dbReference type="Proteomes" id="UP001281410">
    <property type="component" value="Unassembled WGS sequence"/>
</dbReference>
<organism evidence="1 2">
    <name type="scientific">Dipteronia sinensis</name>
    <dbReference type="NCBI Taxonomy" id="43782"/>
    <lineage>
        <taxon>Eukaryota</taxon>
        <taxon>Viridiplantae</taxon>
        <taxon>Streptophyta</taxon>
        <taxon>Embryophyta</taxon>
        <taxon>Tracheophyta</taxon>
        <taxon>Spermatophyta</taxon>
        <taxon>Magnoliopsida</taxon>
        <taxon>eudicotyledons</taxon>
        <taxon>Gunneridae</taxon>
        <taxon>Pentapetalae</taxon>
        <taxon>rosids</taxon>
        <taxon>malvids</taxon>
        <taxon>Sapindales</taxon>
        <taxon>Sapindaceae</taxon>
        <taxon>Hippocastanoideae</taxon>
        <taxon>Acereae</taxon>
        <taxon>Dipteronia</taxon>
    </lineage>
</organism>
<evidence type="ECO:0000313" key="1">
    <source>
        <dbReference type="EMBL" id="KAK3198591.1"/>
    </source>
</evidence>
<gene>
    <name evidence="1" type="ORF">Dsin_022006</name>
</gene>
<evidence type="ECO:0000313" key="2">
    <source>
        <dbReference type="Proteomes" id="UP001281410"/>
    </source>
</evidence>
<protein>
    <submittedName>
        <fullName evidence="1">Uncharacterized protein</fullName>
    </submittedName>
</protein>
<keyword evidence="2" id="KW-1185">Reference proteome</keyword>
<name>A0AAE0A266_9ROSI</name>
<proteinExistence type="predicted"/>
<dbReference type="AlphaFoldDB" id="A0AAE0A266"/>